<accession>A0ABV3Q2R1</accession>
<dbReference type="Proteomes" id="UP001556040">
    <property type="component" value="Unassembled WGS sequence"/>
</dbReference>
<organism evidence="2 3">
    <name type="scientific">Jeotgalibacillus marinus</name>
    <dbReference type="NCBI Taxonomy" id="86667"/>
    <lineage>
        <taxon>Bacteria</taxon>
        <taxon>Bacillati</taxon>
        <taxon>Bacillota</taxon>
        <taxon>Bacilli</taxon>
        <taxon>Bacillales</taxon>
        <taxon>Caryophanaceae</taxon>
        <taxon>Jeotgalibacillus</taxon>
    </lineage>
</organism>
<evidence type="ECO:0000313" key="2">
    <source>
        <dbReference type="EMBL" id="MEW9501128.1"/>
    </source>
</evidence>
<gene>
    <name evidence="2" type="ORF">AB1471_04835</name>
</gene>
<keyword evidence="1" id="KW-0472">Membrane</keyword>
<comment type="caution">
    <text evidence="2">The sequence shown here is derived from an EMBL/GenBank/DDBJ whole genome shotgun (WGS) entry which is preliminary data.</text>
</comment>
<proteinExistence type="predicted"/>
<evidence type="ECO:0000256" key="1">
    <source>
        <dbReference type="SAM" id="Phobius"/>
    </source>
</evidence>
<keyword evidence="3" id="KW-1185">Reference proteome</keyword>
<keyword evidence="1" id="KW-1133">Transmembrane helix</keyword>
<evidence type="ECO:0000313" key="3">
    <source>
        <dbReference type="Proteomes" id="UP001556040"/>
    </source>
</evidence>
<dbReference type="EMBL" id="JBFMIA010000002">
    <property type="protein sequence ID" value="MEW9501128.1"/>
    <property type="molecule type" value="Genomic_DNA"/>
</dbReference>
<name>A0ABV3Q2R1_9BACL</name>
<sequence length="81" mass="8696">MGEEHTKSTTCCACNGAGIALGLFSLGLFLVISTALVLSALLWSITAIVVLIISAFLVLIVLFMIWKLVNDCVSKRRGKHC</sequence>
<feature type="transmembrane region" description="Helical" evidence="1">
    <location>
        <begin position="42"/>
        <end position="69"/>
    </location>
</feature>
<reference evidence="2 3" key="1">
    <citation type="journal article" date="1979" name="Int. J. Syst. Evol. Microbiol.">
        <title>Bacillus globisporus subsp. marinus subsp. nov.</title>
        <authorList>
            <person name="Liu H."/>
        </authorList>
    </citation>
    <scope>NUCLEOTIDE SEQUENCE [LARGE SCALE GENOMIC DNA]</scope>
    <source>
        <strain evidence="2 3">DSM 1297</strain>
    </source>
</reference>
<feature type="transmembrane region" description="Helical" evidence="1">
    <location>
        <begin position="12"/>
        <end position="36"/>
    </location>
</feature>
<protein>
    <submittedName>
        <fullName evidence="2">Uncharacterized protein</fullName>
    </submittedName>
</protein>
<dbReference type="RefSeq" id="WP_367778601.1">
    <property type="nucleotide sequence ID" value="NZ_JBFMIA010000002.1"/>
</dbReference>
<keyword evidence="1" id="KW-0812">Transmembrane</keyword>